<proteinExistence type="predicted"/>
<feature type="compositionally biased region" description="Polar residues" evidence="1">
    <location>
        <begin position="1"/>
        <end position="10"/>
    </location>
</feature>
<sequence>MPPRKTTTPAVDTAAPQKSRWAQLVEESTAGYEPKPPYMFDGTNPPTPIHEPVTADQVTALAALIDSKGRVDVSRVRELFEAVCGDSFQRVWDVVGRAHSDVLIPLFIDINDHFGAVPGEKAGADLPGGD</sequence>
<accession>A0ABS0DJX1</accession>
<reference evidence="2 3" key="1">
    <citation type="submission" date="2020-10" db="EMBL/GenBank/DDBJ databases">
        <title>Identification of Nocardia species via Next-generation sequencing and recognition of intraspecies genetic diversity.</title>
        <authorList>
            <person name="Li P."/>
            <person name="Li P."/>
            <person name="Lu B."/>
        </authorList>
    </citation>
    <scope>NUCLEOTIDE SEQUENCE [LARGE SCALE GENOMIC DNA]</scope>
    <source>
        <strain evidence="2 3">BJ06-0143</strain>
    </source>
</reference>
<dbReference type="RefSeq" id="WP_228805800.1">
    <property type="nucleotide sequence ID" value="NZ_JADLQN010000010.1"/>
</dbReference>
<organism evidence="2 3">
    <name type="scientific">Nocardia higoensis</name>
    <dbReference type="NCBI Taxonomy" id="228599"/>
    <lineage>
        <taxon>Bacteria</taxon>
        <taxon>Bacillati</taxon>
        <taxon>Actinomycetota</taxon>
        <taxon>Actinomycetes</taxon>
        <taxon>Mycobacteriales</taxon>
        <taxon>Nocardiaceae</taxon>
        <taxon>Nocardia</taxon>
    </lineage>
</organism>
<gene>
    <name evidence="2" type="ORF">IU449_27275</name>
</gene>
<dbReference type="EMBL" id="JADLQN010000010">
    <property type="protein sequence ID" value="MBF6358203.1"/>
    <property type="molecule type" value="Genomic_DNA"/>
</dbReference>
<protein>
    <submittedName>
        <fullName evidence="2">Uncharacterized protein</fullName>
    </submittedName>
</protein>
<dbReference type="Proteomes" id="UP000707731">
    <property type="component" value="Unassembled WGS sequence"/>
</dbReference>
<name>A0ABS0DJX1_9NOCA</name>
<feature type="region of interest" description="Disordered" evidence="1">
    <location>
        <begin position="1"/>
        <end position="20"/>
    </location>
</feature>
<evidence type="ECO:0000313" key="3">
    <source>
        <dbReference type="Proteomes" id="UP000707731"/>
    </source>
</evidence>
<evidence type="ECO:0000256" key="1">
    <source>
        <dbReference type="SAM" id="MobiDB-lite"/>
    </source>
</evidence>
<evidence type="ECO:0000313" key="2">
    <source>
        <dbReference type="EMBL" id="MBF6358203.1"/>
    </source>
</evidence>
<feature type="region of interest" description="Disordered" evidence="1">
    <location>
        <begin position="30"/>
        <end position="50"/>
    </location>
</feature>
<comment type="caution">
    <text evidence="2">The sequence shown here is derived from an EMBL/GenBank/DDBJ whole genome shotgun (WGS) entry which is preliminary data.</text>
</comment>
<keyword evidence="3" id="KW-1185">Reference proteome</keyword>